<evidence type="ECO:0000256" key="4">
    <source>
        <dbReference type="ARBA" id="ARBA00023098"/>
    </source>
</evidence>
<evidence type="ECO:0000256" key="2">
    <source>
        <dbReference type="ARBA" id="ARBA00022801"/>
    </source>
</evidence>
<sequence length="341" mass="37768">MLSLFSGEGRAGGYYGGQHHHRRHRLRPTKLFVFGDSYVDTGNILFPFSSAQKFPYGITFPGKPSGRFSDGRVLTDFAARQLGVKSPIPYSIRDKVGLKRLKESGINFAFGGTGVFDTSVPLPNMTTQIDFFQQFRLVESVVTNGDARHSVALVSVSGNDYSFFLAKNGSSQGLKPFINSVVNEIVIDLKRIRKLGVRKIVVTGLGPLGCLPEFTAPFSFNQCNETINSFVQFHNFLLKQAVDNLNKQTKHSNFFILDVYDAFLSIIQGRNNNPGVGLLFKTPLKPCCFGVSSGFECGSVDEQGNEKFFLCKDPKSAFFWDSVHPTQTGWAVAFSSFKSFL</sequence>
<evidence type="ECO:0008006" key="7">
    <source>
        <dbReference type="Google" id="ProtNLM"/>
    </source>
</evidence>
<dbReference type="Proteomes" id="UP001642487">
    <property type="component" value="Chromosome 4"/>
</dbReference>
<accession>A0ABP0YI19</accession>
<organism evidence="5 6">
    <name type="scientific">Citrullus colocynthis</name>
    <name type="common">colocynth</name>
    <dbReference type="NCBI Taxonomy" id="252529"/>
    <lineage>
        <taxon>Eukaryota</taxon>
        <taxon>Viridiplantae</taxon>
        <taxon>Streptophyta</taxon>
        <taxon>Embryophyta</taxon>
        <taxon>Tracheophyta</taxon>
        <taxon>Spermatophyta</taxon>
        <taxon>Magnoliopsida</taxon>
        <taxon>eudicotyledons</taxon>
        <taxon>Gunneridae</taxon>
        <taxon>Pentapetalae</taxon>
        <taxon>rosids</taxon>
        <taxon>fabids</taxon>
        <taxon>Cucurbitales</taxon>
        <taxon>Cucurbitaceae</taxon>
        <taxon>Benincaseae</taxon>
        <taxon>Citrullus</taxon>
    </lineage>
</organism>
<protein>
    <recommendedName>
        <fullName evidence="7">GDSL esterase/lipase</fullName>
    </recommendedName>
</protein>
<dbReference type="PANTHER" id="PTHR46020:SF32">
    <property type="entry name" value="GDSL ESTERASE_LIPASE"/>
    <property type="match status" value="1"/>
</dbReference>
<dbReference type="CDD" id="cd01837">
    <property type="entry name" value="SGNH_plant_lipase_like"/>
    <property type="match status" value="1"/>
</dbReference>
<dbReference type="InterPro" id="IPR001087">
    <property type="entry name" value="GDSL"/>
</dbReference>
<dbReference type="Pfam" id="PF00657">
    <property type="entry name" value="Lipase_GDSL"/>
    <property type="match status" value="1"/>
</dbReference>
<dbReference type="EMBL" id="OZ021738">
    <property type="protein sequence ID" value="CAK9320158.1"/>
    <property type="molecule type" value="Genomic_DNA"/>
</dbReference>
<dbReference type="PANTHER" id="PTHR46020">
    <property type="entry name" value="OSJNBB0059K02.9 PROTEIN"/>
    <property type="match status" value="1"/>
</dbReference>
<dbReference type="Gene3D" id="3.40.50.1110">
    <property type="entry name" value="SGNH hydrolase"/>
    <property type="match status" value="1"/>
</dbReference>
<dbReference type="SUPFAM" id="SSF52266">
    <property type="entry name" value="SGNH hydrolase"/>
    <property type="match status" value="1"/>
</dbReference>
<keyword evidence="2" id="KW-0378">Hydrolase</keyword>
<keyword evidence="4" id="KW-0443">Lipid metabolism</keyword>
<evidence type="ECO:0000313" key="6">
    <source>
        <dbReference type="Proteomes" id="UP001642487"/>
    </source>
</evidence>
<keyword evidence="3" id="KW-0442">Lipid degradation</keyword>
<gene>
    <name evidence="5" type="ORF">CITCOLO1_LOCUS12200</name>
</gene>
<name>A0ABP0YI19_9ROSI</name>
<comment type="similarity">
    <text evidence="1">Belongs to the 'GDSL' lipolytic enzyme family.</text>
</comment>
<reference evidence="5 6" key="1">
    <citation type="submission" date="2024-03" db="EMBL/GenBank/DDBJ databases">
        <authorList>
            <person name="Gkanogiannis A."/>
            <person name="Becerra Lopez-Lavalle L."/>
        </authorList>
    </citation>
    <scope>NUCLEOTIDE SEQUENCE [LARGE SCALE GENOMIC DNA]</scope>
</reference>
<evidence type="ECO:0000313" key="5">
    <source>
        <dbReference type="EMBL" id="CAK9320158.1"/>
    </source>
</evidence>
<dbReference type="InterPro" id="IPR035669">
    <property type="entry name" value="SGNH_plant_lipase-like"/>
</dbReference>
<dbReference type="InterPro" id="IPR036514">
    <property type="entry name" value="SGNH_hydro_sf"/>
</dbReference>
<keyword evidence="6" id="KW-1185">Reference proteome</keyword>
<evidence type="ECO:0000256" key="3">
    <source>
        <dbReference type="ARBA" id="ARBA00022963"/>
    </source>
</evidence>
<evidence type="ECO:0000256" key="1">
    <source>
        <dbReference type="ARBA" id="ARBA00008668"/>
    </source>
</evidence>
<proteinExistence type="inferred from homology"/>